<dbReference type="AlphaFoldDB" id="X1AJ75"/>
<evidence type="ECO:0000313" key="5">
    <source>
        <dbReference type="EMBL" id="GAG72648.1"/>
    </source>
</evidence>
<protein>
    <recommendedName>
        <fullName evidence="4">HTH gntR-type domain-containing protein</fullName>
    </recommendedName>
</protein>
<dbReference type="PANTHER" id="PTHR38445:SF6">
    <property type="entry name" value="GNTR-FAMILY TRANSCRIPTIONAL REGULATOR"/>
    <property type="match status" value="1"/>
</dbReference>
<gene>
    <name evidence="5" type="ORF">S01H4_02200</name>
</gene>
<dbReference type="GO" id="GO:0003700">
    <property type="term" value="F:DNA-binding transcription factor activity"/>
    <property type="evidence" value="ECO:0007669"/>
    <property type="project" value="InterPro"/>
</dbReference>
<dbReference type="SMART" id="SM00345">
    <property type="entry name" value="HTH_GNTR"/>
    <property type="match status" value="1"/>
</dbReference>
<proteinExistence type="predicted"/>
<dbReference type="PANTHER" id="PTHR38445">
    <property type="entry name" value="HTH-TYPE TRANSCRIPTIONAL REPRESSOR YTRA"/>
    <property type="match status" value="1"/>
</dbReference>
<evidence type="ECO:0000256" key="1">
    <source>
        <dbReference type="ARBA" id="ARBA00023015"/>
    </source>
</evidence>
<keyword evidence="1" id="KW-0805">Transcription regulation</keyword>
<evidence type="ECO:0000256" key="2">
    <source>
        <dbReference type="ARBA" id="ARBA00023125"/>
    </source>
</evidence>
<evidence type="ECO:0000256" key="3">
    <source>
        <dbReference type="ARBA" id="ARBA00023163"/>
    </source>
</evidence>
<accession>X1AJ75</accession>
<evidence type="ECO:0000259" key="4">
    <source>
        <dbReference type="PROSITE" id="PS50949"/>
    </source>
</evidence>
<organism evidence="5">
    <name type="scientific">marine sediment metagenome</name>
    <dbReference type="NCBI Taxonomy" id="412755"/>
    <lineage>
        <taxon>unclassified sequences</taxon>
        <taxon>metagenomes</taxon>
        <taxon>ecological metagenomes</taxon>
    </lineage>
</organism>
<dbReference type="CDD" id="cd07377">
    <property type="entry name" value="WHTH_GntR"/>
    <property type="match status" value="1"/>
</dbReference>
<dbReference type="Pfam" id="PF00392">
    <property type="entry name" value="GntR"/>
    <property type="match status" value="1"/>
</dbReference>
<dbReference type="InterPro" id="IPR000524">
    <property type="entry name" value="Tscrpt_reg_HTH_GntR"/>
</dbReference>
<sequence>MEFNNNIPIYLQIIESIKQDIVVGKLKAGQKMPSVRELAGILKVNPNTIQRVYQELDRERITFTKRGMGTYVTEEEKTIRSLKEEISKKIILDFVEGMNKLGFSNKEMINTLKEYL</sequence>
<keyword evidence="3" id="KW-0804">Transcription</keyword>
<dbReference type="GO" id="GO:0003677">
    <property type="term" value="F:DNA binding"/>
    <property type="evidence" value="ECO:0007669"/>
    <property type="project" value="UniProtKB-KW"/>
</dbReference>
<dbReference type="EMBL" id="BART01000463">
    <property type="protein sequence ID" value="GAG72648.1"/>
    <property type="molecule type" value="Genomic_DNA"/>
</dbReference>
<name>X1AJ75_9ZZZZ</name>
<dbReference type="PROSITE" id="PS50949">
    <property type="entry name" value="HTH_GNTR"/>
    <property type="match status" value="1"/>
</dbReference>
<feature type="domain" description="HTH gntR-type" evidence="4">
    <location>
        <begin position="7"/>
        <end position="75"/>
    </location>
</feature>
<dbReference type="InterPro" id="IPR036390">
    <property type="entry name" value="WH_DNA-bd_sf"/>
</dbReference>
<keyword evidence="2" id="KW-0238">DNA-binding</keyword>
<dbReference type="Gene3D" id="1.10.10.10">
    <property type="entry name" value="Winged helix-like DNA-binding domain superfamily/Winged helix DNA-binding domain"/>
    <property type="match status" value="1"/>
</dbReference>
<reference evidence="5" key="1">
    <citation type="journal article" date="2014" name="Front. Microbiol.">
        <title>High frequency of phylogenetically diverse reductive dehalogenase-homologous genes in deep subseafloor sedimentary metagenomes.</title>
        <authorList>
            <person name="Kawai M."/>
            <person name="Futagami T."/>
            <person name="Toyoda A."/>
            <person name="Takaki Y."/>
            <person name="Nishi S."/>
            <person name="Hori S."/>
            <person name="Arai W."/>
            <person name="Tsubouchi T."/>
            <person name="Morono Y."/>
            <person name="Uchiyama I."/>
            <person name="Ito T."/>
            <person name="Fujiyama A."/>
            <person name="Inagaki F."/>
            <person name="Takami H."/>
        </authorList>
    </citation>
    <scope>NUCLEOTIDE SEQUENCE</scope>
    <source>
        <strain evidence="5">Expedition CK06-06</strain>
    </source>
</reference>
<comment type="caution">
    <text evidence="5">The sequence shown here is derived from an EMBL/GenBank/DDBJ whole genome shotgun (WGS) entry which is preliminary data.</text>
</comment>
<dbReference type="InterPro" id="IPR036388">
    <property type="entry name" value="WH-like_DNA-bd_sf"/>
</dbReference>
<dbReference type="SUPFAM" id="SSF46785">
    <property type="entry name" value="Winged helix' DNA-binding domain"/>
    <property type="match status" value="1"/>
</dbReference>